<dbReference type="Gene3D" id="3.10.180.10">
    <property type="entry name" value="2,3-Dihydroxybiphenyl 1,2-Dioxygenase, domain 1"/>
    <property type="match status" value="1"/>
</dbReference>
<accession>A0ABD6B8T3</accession>
<feature type="region of interest" description="Disordered" evidence="2">
    <location>
        <begin position="125"/>
        <end position="150"/>
    </location>
</feature>
<dbReference type="PROSITE" id="PS51819">
    <property type="entry name" value="VOC"/>
    <property type="match status" value="1"/>
</dbReference>
<evidence type="ECO:0000256" key="1">
    <source>
        <dbReference type="ARBA" id="ARBA00022723"/>
    </source>
</evidence>
<dbReference type="PANTHER" id="PTHR43048">
    <property type="entry name" value="METHYLMALONYL-COA EPIMERASE"/>
    <property type="match status" value="1"/>
</dbReference>
<protein>
    <submittedName>
        <fullName evidence="4">VOC family protein</fullName>
    </submittedName>
</protein>
<dbReference type="PANTHER" id="PTHR43048:SF3">
    <property type="entry name" value="METHYLMALONYL-COA EPIMERASE, MITOCHONDRIAL"/>
    <property type="match status" value="1"/>
</dbReference>
<keyword evidence="1" id="KW-0479">Metal-binding</keyword>
<dbReference type="EMBL" id="JBHUDH010000135">
    <property type="protein sequence ID" value="MFD1526951.1"/>
    <property type="molecule type" value="Genomic_DNA"/>
</dbReference>
<dbReference type="Pfam" id="PF13669">
    <property type="entry name" value="Glyoxalase_4"/>
    <property type="match status" value="1"/>
</dbReference>
<evidence type="ECO:0000313" key="4">
    <source>
        <dbReference type="EMBL" id="MFD1526951.1"/>
    </source>
</evidence>
<reference evidence="4 5" key="1">
    <citation type="journal article" date="2019" name="Int. J. Syst. Evol. Microbiol.">
        <title>The Global Catalogue of Microorganisms (GCM) 10K type strain sequencing project: providing services to taxonomists for standard genome sequencing and annotation.</title>
        <authorList>
            <consortium name="The Broad Institute Genomics Platform"/>
            <consortium name="The Broad Institute Genome Sequencing Center for Infectious Disease"/>
            <person name="Wu L."/>
            <person name="Ma J."/>
        </authorList>
    </citation>
    <scope>NUCLEOTIDE SEQUENCE [LARGE SCALE GENOMIC DNA]</scope>
    <source>
        <strain evidence="4 5">CGMCC 1.12285</strain>
    </source>
</reference>
<dbReference type="InterPro" id="IPR037523">
    <property type="entry name" value="VOC_core"/>
</dbReference>
<dbReference type="GO" id="GO:0046872">
    <property type="term" value="F:metal ion binding"/>
    <property type="evidence" value="ECO:0007669"/>
    <property type="project" value="UniProtKB-KW"/>
</dbReference>
<gene>
    <name evidence="4" type="ORF">ACFR9S_11710</name>
</gene>
<dbReference type="SUPFAM" id="SSF54593">
    <property type="entry name" value="Glyoxalase/Bleomycin resistance protein/Dihydroxybiphenyl dioxygenase"/>
    <property type="match status" value="1"/>
</dbReference>
<evidence type="ECO:0000256" key="2">
    <source>
        <dbReference type="SAM" id="MobiDB-lite"/>
    </source>
</evidence>
<proteinExistence type="predicted"/>
<name>A0ABD6B8T3_9EURY</name>
<dbReference type="InterPro" id="IPR051785">
    <property type="entry name" value="MMCE/EMCE_epimerase"/>
</dbReference>
<sequence>MFTRIHHVAFVVGDLDAATAAFESQFGVDRLAREEMTGEFELEVALYPVGDALVELITPTTESGWVYDHWREHGDGFFHIAFAVDDIRERMAELRAAGVGFASEEPQQGYDWLVATMAEADTLAPMQLVEDDTPPEERRRRATGTREYSD</sequence>
<comment type="caution">
    <text evidence="4">The sequence shown here is derived from an EMBL/GenBank/DDBJ whole genome shotgun (WGS) entry which is preliminary data.</text>
</comment>
<keyword evidence="5" id="KW-1185">Reference proteome</keyword>
<dbReference type="RefSeq" id="WP_379731058.1">
    <property type="nucleotide sequence ID" value="NZ_JBHSWZ010000047.1"/>
</dbReference>
<organism evidence="4 5">
    <name type="scientific">Halolamina salina</name>
    <dbReference type="NCBI Taxonomy" id="1220023"/>
    <lineage>
        <taxon>Archaea</taxon>
        <taxon>Methanobacteriati</taxon>
        <taxon>Methanobacteriota</taxon>
        <taxon>Stenosarchaea group</taxon>
        <taxon>Halobacteria</taxon>
        <taxon>Halobacteriales</taxon>
        <taxon>Haloferacaceae</taxon>
    </lineage>
</organism>
<dbReference type="InterPro" id="IPR029068">
    <property type="entry name" value="Glyas_Bleomycin-R_OHBP_Dase"/>
</dbReference>
<evidence type="ECO:0000313" key="5">
    <source>
        <dbReference type="Proteomes" id="UP001597111"/>
    </source>
</evidence>
<dbReference type="AlphaFoldDB" id="A0ABD6B8T3"/>
<feature type="domain" description="VOC" evidence="3">
    <location>
        <begin position="4"/>
        <end position="131"/>
    </location>
</feature>
<evidence type="ECO:0000259" key="3">
    <source>
        <dbReference type="PROSITE" id="PS51819"/>
    </source>
</evidence>
<dbReference type="Proteomes" id="UP001597111">
    <property type="component" value="Unassembled WGS sequence"/>
</dbReference>